<evidence type="ECO:0000256" key="5">
    <source>
        <dbReference type="ARBA" id="ARBA00022729"/>
    </source>
</evidence>
<evidence type="ECO:0000256" key="3">
    <source>
        <dbReference type="ARBA" id="ARBA00022452"/>
    </source>
</evidence>
<evidence type="ECO:0000256" key="1">
    <source>
        <dbReference type="ARBA" id="ARBA00004571"/>
    </source>
</evidence>
<dbReference type="GO" id="GO:0009279">
    <property type="term" value="C:cell outer membrane"/>
    <property type="evidence" value="ECO:0007669"/>
    <property type="project" value="UniProtKB-SubCell"/>
</dbReference>
<evidence type="ECO:0000256" key="9">
    <source>
        <dbReference type="ARBA" id="ARBA00023237"/>
    </source>
</evidence>
<dbReference type="KEGG" id="vin:AKJ08_2684"/>
<evidence type="ECO:0000256" key="7">
    <source>
        <dbReference type="ARBA" id="ARBA00023136"/>
    </source>
</evidence>
<keyword evidence="7 10" id="KW-0472">Membrane</keyword>
<accession>A0A0K1PFL4</accession>
<dbReference type="AlphaFoldDB" id="A0A0K1PFL4"/>
<gene>
    <name evidence="15" type="ORF">AKJ08_2684</name>
</gene>
<keyword evidence="2 10" id="KW-0813">Transport</keyword>
<evidence type="ECO:0000256" key="11">
    <source>
        <dbReference type="RuleBase" id="RU003357"/>
    </source>
</evidence>
<feature type="domain" description="TonB-dependent receptor plug" evidence="14">
    <location>
        <begin position="35"/>
        <end position="118"/>
    </location>
</feature>
<sequence>MRGERPARARSMPSPDEGSTSFGTVIEAGDFAGQRLETAELLLQAPGTRVRRTPAGATLMLRGTSADQTLVFLDGIRLNTSVGGGVDLRTLPQGLIDRITVLRGNEGARYGAGALGGVALISTAAPEGGDAKGSFSLSGGSFGTYGLDASVTGGSAKLQGIAALSLQQSAGDFPAPFNPTPSNPNAELQREIVSNNDSKSAGLLLKGSARVGATRLHALTQGSVGERGIPGTLYWRDTQRRGERRLLAALRAEPAERGDHAVFGGLELRHDEIAVWGGDIRGVTAQPSTDEPGTPWQRENALDATVGAETAPLSWTLIRVEARAGGEWLDSPYRDAVSRERLAASVADELYLGRVVTIAPSVRYDRIGAFDGLSPKLGVSLRPLRFLELRGNAGRTFRAPSIGELYLEQGPLKANPGLRPEHGYTVDGGAVVRTSRLLVQVSAFYSRVTDLISYEVVSNGISKPFNFLEAEVTGGEAEAAGTPLPWLTLSASYSLARTRNLRDDPRFFGKELPFRPSQRLQGRAAAGPDGYEAFVEGSWQSAQFVNRSNAGELPSQLSFRAGGGARLWHGSYDGWLSGQIENAFDTELVDQLGFPQPGRAFFLTLRVVPFGAAGST</sequence>
<keyword evidence="6 11" id="KW-0798">TonB box</keyword>
<dbReference type="Gene3D" id="2.40.170.20">
    <property type="entry name" value="TonB-dependent receptor, beta-barrel domain"/>
    <property type="match status" value="1"/>
</dbReference>
<comment type="similarity">
    <text evidence="10 11">Belongs to the TonB-dependent receptor family.</text>
</comment>
<keyword evidence="8 15" id="KW-0675">Receptor</keyword>
<dbReference type="InterPro" id="IPR036942">
    <property type="entry name" value="Beta-barrel_TonB_sf"/>
</dbReference>
<keyword evidence="9 10" id="KW-0998">Cell outer membrane</keyword>
<keyword evidence="3 10" id="KW-1134">Transmembrane beta strand</keyword>
<keyword evidence="5" id="KW-0732">Signal</keyword>
<evidence type="ECO:0000256" key="8">
    <source>
        <dbReference type="ARBA" id="ARBA00023170"/>
    </source>
</evidence>
<protein>
    <submittedName>
        <fullName evidence="15">Outer membrane vitamin B12 receptor BtuB</fullName>
    </submittedName>
</protein>
<dbReference type="PANTHER" id="PTHR30069:SF29">
    <property type="entry name" value="HEMOGLOBIN AND HEMOGLOBIN-HAPTOGLOBIN-BINDING PROTEIN 1-RELATED"/>
    <property type="match status" value="1"/>
</dbReference>
<evidence type="ECO:0000259" key="13">
    <source>
        <dbReference type="Pfam" id="PF00593"/>
    </source>
</evidence>
<dbReference type="SUPFAM" id="SSF56935">
    <property type="entry name" value="Porins"/>
    <property type="match status" value="1"/>
</dbReference>
<proteinExistence type="inferred from homology"/>
<dbReference type="GO" id="GO:0044718">
    <property type="term" value="P:siderophore transmembrane transport"/>
    <property type="evidence" value="ECO:0007669"/>
    <property type="project" value="TreeGrafter"/>
</dbReference>
<evidence type="ECO:0000256" key="6">
    <source>
        <dbReference type="ARBA" id="ARBA00023077"/>
    </source>
</evidence>
<dbReference type="STRING" id="1391653.AKJ08_2684"/>
<evidence type="ECO:0000256" key="12">
    <source>
        <dbReference type="SAM" id="MobiDB-lite"/>
    </source>
</evidence>
<dbReference type="Gene3D" id="2.170.130.10">
    <property type="entry name" value="TonB-dependent receptor, plug domain"/>
    <property type="match status" value="1"/>
</dbReference>
<evidence type="ECO:0000259" key="14">
    <source>
        <dbReference type="Pfam" id="PF07715"/>
    </source>
</evidence>
<organism evidence="15 16">
    <name type="scientific">Vulgatibacter incomptus</name>
    <dbReference type="NCBI Taxonomy" id="1391653"/>
    <lineage>
        <taxon>Bacteria</taxon>
        <taxon>Pseudomonadati</taxon>
        <taxon>Myxococcota</taxon>
        <taxon>Myxococcia</taxon>
        <taxon>Myxococcales</taxon>
        <taxon>Cystobacterineae</taxon>
        <taxon>Vulgatibacteraceae</taxon>
        <taxon>Vulgatibacter</taxon>
    </lineage>
</organism>
<feature type="region of interest" description="Disordered" evidence="12">
    <location>
        <begin position="1"/>
        <end position="22"/>
    </location>
</feature>
<dbReference type="Pfam" id="PF07715">
    <property type="entry name" value="Plug"/>
    <property type="match status" value="1"/>
</dbReference>
<dbReference type="InterPro" id="IPR039426">
    <property type="entry name" value="TonB-dep_rcpt-like"/>
</dbReference>
<dbReference type="InterPro" id="IPR037066">
    <property type="entry name" value="Plug_dom_sf"/>
</dbReference>
<reference evidence="15 16" key="1">
    <citation type="submission" date="2015-08" db="EMBL/GenBank/DDBJ databases">
        <authorList>
            <person name="Babu N.S."/>
            <person name="Beckwith C.J."/>
            <person name="Beseler K.G."/>
            <person name="Brison A."/>
            <person name="Carone J.V."/>
            <person name="Caskin T.P."/>
            <person name="Diamond M."/>
            <person name="Durham M.E."/>
            <person name="Foxe J.M."/>
            <person name="Go M."/>
            <person name="Henderson B.A."/>
            <person name="Jones I.B."/>
            <person name="McGettigan J.A."/>
            <person name="Micheletti S.J."/>
            <person name="Nasrallah M.E."/>
            <person name="Ortiz D."/>
            <person name="Piller C.R."/>
            <person name="Privatt S.R."/>
            <person name="Schneider S.L."/>
            <person name="Sharp S."/>
            <person name="Smith T.C."/>
            <person name="Stanton J.D."/>
            <person name="Ullery H.E."/>
            <person name="Wilson R.J."/>
            <person name="Serrano M.G."/>
            <person name="Buck G."/>
            <person name="Lee V."/>
            <person name="Wang Y."/>
            <person name="Carvalho R."/>
            <person name="Voegtly L."/>
            <person name="Shi R."/>
            <person name="Duckworth R."/>
            <person name="Johnson A."/>
            <person name="Loviza R."/>
            <person name="Walstead R."/>
            <person name="Shah Z."/>
            <person name="Kiflezghi M."/>
            <person name="Wade K."/>
            <person name="Ball S.L."/>
            <person name="Bradley K.W."/>
            <person name="Asai D.J."/>
            <person name="Bowman C.A."/>
            <person name="Russell D.A."/>
            <person name="Pope W.H."/>
            <person name="Jacobs-Sera D."/>
            <person name="Hendrix R.W."/>
            <person name="Hatfull G.F."/>
        </authorList>
    </citation>
    <scope>NUCLEOTIDE SEQUENCE [LARGE SCALE GENOMIC DNA]</scope>
    <source>
        <strain evidence="15 16">DSM 27710</strain>
    </source>
</reference>
<name>A0A0K1PFL4_9BACT</name>
<dbReference type="InterPro" id="IPR012910">
    <property type="entry name" value="Plug_dom"/>
</dbReference>
<dbReference type="Proteomes" id="UP000055590">
    <property type="component" value="Chromosome"/>
</dbReference>
<evidence type="ECO:0000313" key="16">
    <source>
        <dbReference type="Proteomes" id="UP000055590"/>
    </source>
</evidence>
<dbReference type="PANTHER" id="PTHR30069">
    <property type="entry name" value="TONB-DEPENDENT OUTER MEMBRANE RECEPTOR"/>
    <property type="match status" value="1"/>
</dbReference>
<evidence type="ECO:0000256" key="10">
    <source>
        <dbReference type="PROSITE-ProRule" id="PRU01360"/>
    </source>
</evidence>
<evidence type="ECO:0000256" key="4">
    <source>
        <dbReference type="ARBA" id="ARBA00022692"/>
    </source>
</evidence>
<keyword evidence="4 10" id="KW-0812">Transmembrane</keyword>
<evidence type="ECO:0000313" key="15">
    <source>
        <dbReference type="EMBL" id="AKU92297.1"/>
    </source>
</evidence>
<comment type="subcellular location">
    <subcellularLocation>
        <location evidence="1 10">Cell outer membrane</location>
        <topology evidence="1 10">Multi-pass membrane protein</topology>
    </subcellularLocation>
</comment>
<dbReference type="InterPro" id="IPR000531">
    <property type="entry name" value="Beta-barrel_TonB"/>
</dbReference>
<evidence type="ECO:0000256" key="2">
    <source>
        <dbReference type="ARBA" id="ARBA00022448"/>
    </source>
</evidence>
<keyword evidence="16" id="KW-1185">Reference proteome</keyword>
<dbReference type="GO" id="GO:0015344">
    <property type="term" value="F:siderophore uptake transmembrane transporter activity"/>
    <property type="evidence" value="ECO:0007669"/>
    <property type="project" value="TreeGrafter"/>
</dbReference>
<feature type="domain" description="TonB-dependent receptor-like beta-barrel" evidence="13">
    <location>
        <begin position="301"/>
        <end position="549"/>
    </location>
</feature>
<dbReference type="PROSITE" id="PS52016">
    <property type="entry name" value="TONB_DEPENDENT_REC_3"/>
    <property type="match status" value="1"/>
</dbReference>
<dbReference type="EMBL" id="CP012332">
    <property type="protein sequence ID" value="AKU92297.1"/>
    <property type="molecule type" value="Genomic_DNA"/>
</dbReference>
<dbReference type="Pfam" id="PF00593">
    <property type="entry name" value="TonB_dep_Rec_b-barrel"/>
    <property type="match status" value="1"/>
</dbReference>